<dbReference type="Pfam" id="PF13026">
    <property type="entry name" value="DUF3887"/>
    <property type="match status" value="1"/>
</dbReference>
<dbReference type="Gene3D" id="3.10.450.590">
    <property type="match status" value="1"/>
</dbReference>
<evidence type="ECO:0000256" key="1">
    <source>
        <dbReference type="SAM" id="MobiDB-lite"/>
    </source>
</evidence>
<dbReference type="Pfam" id="PF05569">
    <property type="entry name" value="Peptidase_M56"/>
    <property type="match status" value="1"/>
</dbReference>
<proteinExistence type="predicted"/>
<sequence>MQAFMPIVLDATIKASLVLLLALGLSWALRRHGSAAGRHLVWTLAVVAVLLLPAGAWLLPAWQVLPSGLTAGLSEPTAGVVAEPPSSGDRAPTAGLSEAEGDRVRPSRSGATLETWVDEPTDDGVPAAQQAAEAEARAMPSDATFAGERTWTARVWSWWWALLPWVWLGGVCVALLPIVVGGAVLWWIERTAEPIVGGSWLRLLEQSQRELGLRRRVALLRSDRHAMPMTWGGLPSMLRHPAGVAKVLVPTHAYHWTPARRRAVLLHELAHVKRWDCLTQLLTQIACAVYWFNPLMWYARRRMLIERERACDDLVLLHQTRPSDYAEHLMQIAAGAPPTVVGYMAAHAPGSPGIAMARSSKLHGRLVAILDNQRHRQAMSRWGAVLTVLLIAGVAVPVACMRPADAAVDDAMRAVRADDQAAVMALRMERAVALVEHLAQGDYEQAREHFNRQMRRAQSAEQLEQLWQSLALSLGEYEGPGEPTPGQVTGYDVVYVPMQWERRDLAFQVVFDRAANIAGLWTVDLPGDIEPPSTPDESAEAEPEQADEPAADEPRSYSFRRLDYSLRDEPQRIGPRTLGPAGLADEPNPGDAIVLQWPLRWWSSHWSHRFNTAAAALTMEPGHPHLHVFEPGRRKVWVNYLDMPIDVQRYPILVFTYRARNVERNTADYVLYLDDGSGPDYGGLQSVRQSDLEDDGEVHTVTVDLRVMEPIDNIIGMAVGLRSPEDADEPTELELLDLRFESERRPRIAQVTEAYRVRVRDEFGEPVADAQVTFNAERRNWARQATTQDDGEASLANVITDDGPNMLRVEAAGRLPVEVREMPRSTRPMEVTLIPAAPYAGMVVDEEGEPLAGAVVRVRTQVDERTLDGLWTRRDAEAVTDERGRWQTLPLAASPTAVQIEVTHPAYSSGPQPSARHQMAVEPLLAGEAVLPIVAERHSLALNVRDEAGNPIDAPVSVQYESEHVVGHQGRPIRVDIAATTPYLLVHAHGYVPKRVASLVHLIEQDPGADLRLADFEQQVQLDTGREVALQLLDDVGEPLVDATVHLVGWQNMQFTGPTRTTDTQGEVTVRISEPVHVTVRVSKPDYVERRHYHIELTEGQNTLTVPRDEPTQPDADDSRRPGYDPQRIFRRLSHHDTAALPAAINFPFHAG</sequence>
<feature type="transmembrane region" description="Helical" evidence="2">
    <location>
        <begin position="382"/>
        <end position="399"/>
    </location>
</feature>
<feature type="region of interest" description="Disordered" evidence="1">
    <location>
        <begin position="524"/>
        <end position="554"/>
    </location>
</feature>
<comment type="caution">
    <text evidence="5">The sequence shown here is derived from an EMBL/GenBank/DDBJ whole genome shotgun (WGS) entry which is preliminary data.</text>
</comment>
<dbReference type="EMBL" id="JBGUBD010000004">
    <property type="protein sequence ID" value="MFA9477994.1"/>
    <property type="molecule type" value="Genomic_DNA"/>
</dbReference>
<accession>A0ABV4U328</accession>
<dbReference type="RefSeq" id="WP_425344923.1">
    <property type="nucleotide sequence ID" value="NZ_JBGUBD010000004.1"/>
</dbReference>
<dbReference type="CDD" id="cd07341">
    <property type="entry name" value="M56_BlaR1_MecR1_like"/>
    <property type="match status" value="1"/>
</dbReference>
<feature type="transmembrane region" description="Helical" evidence="2">
    <location>
        <begin position="40"/>
        <end position="59"/>
    </location>
</feature>
<evidence type="ECO:0000256" key="2">
    <source>
        <dbReference type="SAM" id="Phobius"/>
    </source>
</evidence>
<keyword evidence="2" id="KW-0812">Transmembrane</keyword>
<evidence type="ECO:0000259" key="4">
    <source>
        <dbReference type="Pfam" id="PF13026"/>
    </source>
</evidence>
<feature type="compositionally biased region" description="Acidic residues" evidence="1">
    <location>
        <begin position="537"/>
        <end position="551"/>
    </location>
</feature>
<name>A0ABV4U328_9BACT</name>
<dbReference type="PANTHER" id="PTHR34978">
    <property type="entry name" value="POSSIBLE SENSOR-TRANSDUCER PROTEIN BLAR"/>
    <property type="match status" value="1"/>
</dbReference>
<evidence type="ECO:0000259" key="3">
    <source>
        <dbReference type="Pfam" id="PF05569"/>
    </source>
</evidence>
<organism evidence="5 6">
    <name type="scientific">Natronomicrosphaera hydrolytica</name>
    <dbReference type="NCBI Taxonomy" id="3242702"/>
    <lineage>
        <taxon>Bacteria</taxon>
        <taxon>Pseudomonadati</taxon>
        <taxon>Planctomycetota</taxon>
        <taxon>Phycisphaerae</taxon>
        <taxon>Phycisphaerales</taxon>
        <taxon>Phycisphaeraceae</taxon>
        <taxon>Natronomicrosphaera</taxon>
    </lineage>
</organism>
<dbReference type="InterPro" id="IPR024981">
    <property type="entry name" value="DUF3887"/>
</dbReference>
<feature type="domain" description="DUF3887" evidence="4">
    <location>
        <begin position="432"/>
        <end position="520"/>
    </location>
</feature>
<dbReference type="PANTHER" id="PTHR34978:SF3">
    <property type="entry name" value="SLR0241 PROTEIN"/>
    <property type="match status" value="1"/>
</dbReference>
<feature type="transmembrane region" description="Helical" evidence="2">
    <location>
        <begin position="158"/>
        <end position="188"/>
    </location>
</feature>
<protein>
    <submittedName>
        <fullName evidence="5">M56 family metallopeptidase</fullName>
    </submittedName>
</protein>
<feature type="domain" description="Peptidase M56" evidence="3">
    <location>
        <begin position="134"/>
        <end position="339"/>
    </location>
</feature>
<dbReference type="Proteomes" id="UP001575105">
    <property type="component" value="Unassembled WGS sequence"/>
</dbReference>
<evidence type="ECO:0000313" key="5">
    <source>
        <dbReference type="EMBL" id="MFA9477994.1"/>
    </source>
</evidence>
<keyword evidence="6" id="KW-1185">Reference proteome</keyword>
<gene>
    <name evidence="5" type="ORF">ACERK3_06740</name>
</gene>
<keyword evidence="2" id="KW-0472">Membrane</keyword>
<dbReference type="InterPro" id="IPR052173">
    <property type="entry name" value="Beta-lactam_resp_regulator"/>
</dbReference>
<keyword evidence="2" id="KW-1133">Transmembrane helix</keyword>
<dbReference type="InterPro" id="IPR008756">
    <property type="entry name" value="Peptidase_M56"/>
</dbReference>
<feature type="region of interest" description="Disordered" evidence="1">
    <location>
        <begin position="76"/>
        <end position="127"/>
    </location>
</feature>
<feature type="compositionally biased region" description="Basic and acidic residues" evidence="1">
    <location>
        <begin position="1107"/>
        <end position="1123"/>
    </location>
</feature>
<feature type="region of interest" description="Disordered" evidence="1">
    <location>
        <begin position="1102"/>
        <end position="1125"/>
    </location>
</feature>
<reference evidence="5 6" key="1">
    <citation type="submission" date="2024-08" db="EMBL/GenBank/DDBJ databases">
        <title>Whole-genome sequencing of halo(alkali)philic microorganisms from hypersaline lakes.</title>
        <authorList>
            <person name="Sorokin D.Y."/>
            <person name="Merkel A.Y."/>
            <person name="Messina E."/>
            <person name="Yakimov M."/>
        </authorList>
    </citation>
    <scope>NUCLEOTIDE SEQUENCE [LARGE SCALE GENOMIC DNA]</scope>
    <source>
        <strain evidence="5 6">AB-hyl4</strain>
    </source>
</reference>
<evidence type="ECO:0000313" key="6">
    <source>
        <dbReference type="Proteomes" id="UP001575105"/>
    </source>
</evidence>